<name>A0A016WF99_9BILA</name>
<dbReference type="AlphaFoldDB" id="A0A016WF99"/>
<dbReference type="Proteomes" id="UP000024635">
    <property type="component" value="Unassembled WGS sequence"/>
</dbReference>
<dbReference type="EMBL" id="JARK01000373">
    <property type="protein sequence ID" value="EYC37673.1"/>
    <property type="molecule type" value="Genomic_DNA"/>
</dbReference>
<protein>
    <submittedName>
        <fullName evidence="1">Uncharacterized protein</fullName>
    </submittedName>
</protein>
<sequence length="75" mass="8169">MPNFRVLRFQGLCRPCEDQSGLPLMVGSFVDVGTSTSGIEAVACVALLFRSMLVQSAYHLKTISLIFGTKTQNSE</sequence>
<organism evidence="1 2">
    <name type="scientific">Ancylostoma ceylanicum</name>
    <dbReference type="NCBI Taxonomy" id="53326"/>
    <lineage>
        <taxon>Eukaryota</taxon>
        <taxon>Metazoa</taxon>
        <taxon>Ecdysozoa</taxon>
        <taxon>Nematoda</taxon>
        <taxon>Chromadorea</taxon>
        <taxon>Rhabditida</taxon>
        <taxon>Rhabditina</taxon>
        <taxon>Rhabditomorpha</taxon>
        <taxon>Strongyloidea</taxon>
        <taxon>Ancylostomatidae</taxon>
        <taxon>Ancylostomatinae</taxon>
        <taxon>Ancylostoma</taxon>
    </lineage>
</organism>
<gene>
    <name evidence="1" type="primary">Acey_s0773.g2237</name>
    <name evidence="1" type="ORF">Y032_0773g2237</name>
</gene>
<reference evidence="2" key="1">
    <citation type="journal article" date="2015" name="Nat. Genet.">
        <title>The genome and transcriptome of the zoonotic hookworm Ancylostoma ceylanicum identify infection-specific gene families.</title>
        <authorList>
            <person name="Schwarz E.M."/>
            <person name="Hu Y."/>
            <person name="Antoshechkin I."/>
            <person name="Miller M.M."/>
            <person name="Sternberg P.W."/>
            <person name="Aroian R.V."/>
        </authorList>
    </citation>
    <scope>NUCLEOTIDE SEQUENCE</scope>
    <source>
        <strain evidence="2">HY135</strain>
    </source>
</reference>
<comment type="caution">
    <text evidence="1">The sequence shown here is derived from an EMBL/GenBank/DDBJ whole genome shotgun (WGS) entry which is preliminary data.</text>
</comment>
<evidence type="ECO:0000313" key="2">
    <source>
        <dbReference type="Proteomes" id="UP000024635"/>
    </source>
</evidence>
<dbReference type="OrthoDB" id="10264376at2759"/>
<accession>A0A016WF99</accession>
<keyword evidence="2" id="KW-1185">Reference proteome</keyword>
<evidence type="ECO:0000313" key="1">
    <source>
        <dbReference type="EMBL" id="EYC37673.1"/>
    </source>
</evidence>
<proteinExistence type="predicted"/>